<dbReference type="AlphaFoldDB" id="A0A370GQI4"/>
<name>A0A370GQI4_9BACI</name>
<dbReference type="SMART" id="SM00342">
    <property type="entry name" value="HTH_ARAC"/>
    <property type="match status" value="1"/>
</dbReference>
<dbReference type="InterPro" id="IPR050959">
    <property type="entry name" value="MarA-like"/>
</dbReference>
<dbReference type="PROSITE" id="PS00041">
    <property type="entry name" value="HTH_ARAC_FAMILY_1"/>
    <property type="match status" value="1"/>
</dbReference>
<dbReference type="InterPro" id="IPR011256">
    <property type="entry name" value="Reg_factor_effector_dom_sf"/>
</dbReference>
<keyword evidence="6" id="KW-1185">Reference proteome</keyword>
<dbReference type="PRINTS" id="PR00032">
    <property type="entry name" value="HTHARAC"/>
</dbReference>
<evidence type="ECO:0000256" key="3">
    <source>
        <dbReference type="ARBA" id="ARBA00023163"/>
    </source>
</evidence>
<dbReference type="PANTHER" id="PTHR47504">
    <property type="entry name" value="RIGHT ORIGIN-BINDING PROTEIN"/>
    <property type="match status" value="1"/>
</dbReference>
<evidence type="ECO:0000313" key="5">
    <source>
        <dbReference type="EMBL" id="RDI45580.1"/>
    </source>
</evidence>
<dbReference type="InterPro" id="IPR029442">
    <property type="entry name" value="GyrI-like"/>
</dbReference>
<protein>
    <submittedName>
        <fullName evidence="5">AraC family transcriptional regulator</fullName>
    </submittedName>
</protein>
<dbReference type="InterPro" id="IPR010499">
    <property type="entry name" value="AraC_E-bd"/>
</dbReference>
<accession>A0A370GQI4</accession>
<keyword evidence="3" id="KW-0804">Transcription</keyword>
<sequence length="284" mass="32098">MGWVESLQVAIDFMEENLLEDISIEEISKATNSSPFHFQRTFSILTETSVGEYLRRRRLTLAAQDLCTSDIKIIDAAYKYGYDTPEAFAKAFRRQHGITPSEARKFMGKLNSYNRLVIQVNLKGAEPMQYTIVEKEAFRITGLSRRFSLLNGENEKGISLLWQEVNGDGTSEELAMLNNGIVKGLLGVCVASSEENEMDYWVAVARDGEVPGKFDSYEVPALKWAVFAVNGAMPHAIQNKWKEIFTEWFPSSGYQHAAGPELEVYPDGDPYSADYYSEIWIPVM</sequence>
<dbReference type="Pfam" id="PF06445">
    <property type="entry name" value="GyrI-like"/>
    <property type="match status" value="1"/>
</dbReference>
<dbReference type="InterPro" id="IPR009057">
    <property type="entry name" value="Homeodomain-like_sf"/>
</dbReference>
<dbReference type="SUPFAM" id="SSF55136">
    <property type="entry name" value="Probable bacterial effector-binding domain"/>
    <property type="match status" value="1"/>
</dbReference>
<dbReference type="RefSeq" id="WP_114744426.1">
    <property type="nucleotide sequence ID" value="NZ_QQAY01000002.1"/>
</dbReference>
<evidence type="ECO:0000259" key="4">
    <source>
        <dbReference type="PROSITE" id="PS01124"/>
    </source>
</evidence>
<proteinExistence type="predicted"/>
<dbReference type="GO" id="GO:0043565">
    <property type="term" value="F:sequence-specific DNA binding"/>
    <property type="evidence" value="ECO:0007669"/>
    <property type="project" value="InterPro"/>
</dbReference>
<evidence type="ECO:0000256" key="1">
    <source>
        <dbReference type="ARBA" id="ARBA00023015"/>
    </source>
</evidence>
<dbReference type="SUPFAM" id="SSF46689">
    <property type="entry name" value="Homeodomain-like"/>
    <property type="match status" value="2"/>
</dbReference>
<dbReference type="InterPro" id="IPR020449">
    <property type="entry name" value="Tscrpt_reg_AraC-type_HTH"/>
</dbReference>
<gene>
    <name evidence="5" type="ORF">DFR59_102208</name>
</gene>
<dbReference type="Gene3D" id="1.10.10.60">
    <property type="entry name" value="Homeodomain-like"/>
    <property type="match status" value="2"/>
</dbReference>
<dbReference type="PANTHER" id="PTHR47504:SF5">
    <property type="entry name" value="RIGHT ORIGIN-BINDING PROTEIN"/>
    <property type="match status" value="1"/>
</dbReference>
<dbReference type="InterPro" id="IPR018062">
    <property type="entry name" value="HTH_AraC-typ_CS"/>
</dbReference>
<reference evidence="5 6" key="1">
    <citation type="submission" date="2018-07" db="EMBL/GenBank/DDBJ databases">
        <title>Genomic Encyclopedia of Type Strains, Phase IV (KMG-IV): sequencing the most valuable type-strain genomes for metagenomic binning, comparative biology and taxonomic classification.</title>
        <authorList>
            <person name="Goeker M."/>
        </authorList>
    </citation>
    <scope>NUCLEOTIDE SEQUENCE [LARGE SCALE GENOMIC DNA]</scope>
    <source>
        <strain evidence="5 6">DSM 25281</strain>
    </source>
</reference>
<dbReference type="GO" id="GO:0003700">
    <property type="term" value="F:DNA-binding transcription factor activity"/>
    <property type="evidence" value="ECO:0007669"/>
    <property type="project" value="InterPro"/>
</dbReference>
<dbReference type="Proteomes" id="UP000255326">
    <property type="component" value="Unassembled WGS sequence"/>
</dbReference>
<dbReference type="PROSITE" id="PS01124">
    <property type="entry name" value="HTH_ARAC_FAMILY_2"/>
    <property type="match status" value="1"/>
</dbReference>
<dbReference type="OrthoDB" id="9801123at2"/>
<evidence type="ECO:0000313" key="6">
    <source>
        <dbReference type="Proteomes" id="UP000255326"/>
    </source>
</evidence>
<dbReference type="Pfam" id="PF12833">
    <property type="entry name" value="HTH_18"/>
    <property type="match status" value="1"/>
</dbReference>
<comment type="caution">
    <text evidence="5">The sequence shown here is derived from an EMBL/GenBank/DDBJ whole genome shotgun (WGS) entry which is preliminary data.</text>
</comment>
<dbReference type="InterPro" id="IPR018060">
    <property type="entry name" value="HTH_AraC"/>
</dbReference>
<dbReference type="EMBL" id="QQAY01000002">
    <property type="protein sequence ID" value="RDI45580.1"/>
    <property type="molecule type" value="Genomic_DNA"/>
</dbReference>
<organism evidence="5 6">
    <name type="scientific">Falsibacillus pallidus</name>
    <dbReference type="NCBI Taxonomy" id="493781"/>
    <lineage>
        <taxon>Bacteria</taxon>
        <taxon>Bacillati</taxon>
        <taxon>Bacillota</taxon>
        <taxon>Bacilli</taxon>
        <taxon>Bacillales</taxon>
        <taxon>Bacillaceae</taxon>
        <taxon>Falsibacillus</taxon>
    </lineage>
</organism>
<dbReference type="SMART" id="SM00871">
    <property type="entry name" value="AraC_E_bind"/>
    <property type="match status" value="1"/>
</dbReference>
<feature type="domain" description="HTH araC/xylS-type" evidence="4">
    <location>
        <begin position="8"/>
        <end position="106"/>
    </location>
</feature>
<keyword evidence="1" id="KW-0805">Transcription regulation</keyword>
<dbReference type="Gene3D" id="3.20.80.10">
    <property type="entry name" value="Regulatory factor, effector binding domain"/>
    <property type="match status" value="1"/>
</dbReference>
<keyword evidence="2" id="KW-0238">DNA-binding</keyword>
<evidence type="ECO:0000256" key="2">
    <source>
        <dbReference type="ARBA" id="ARBA00023125"/>
    </source>
</evidence>